<dbReference type="Proteomes" id="UP000490821">
    <property type="component" value="Unassembled WGS sequence"/>
</dbReference>
<dbReference type="RefSeq" id="WP_172472773.1">
    <property type="nucleotide sequence ID" value="NZ_BLMI01000187.1"/>
</dbReference>
<protein>
    <submittedName>
        <fullName evidence="1">Uncharacterized protein</fullName>
    </submittedName>
</protein>
<sequence>MEIIRDSFSKNKYTRSIIYIKNNLPKVIAISKIIYELSIIYQATNLKKINSTLAKWSAVQYLYWIGEFYYAHYLEIEYFKDADFEEMVKEYPISKYKNYNMEKTPYNLIF</sequence>
<name>A0A829ZDN7_9FIRM</name>
<dbReference type="EMBL" id="BLMI01000187">
    <property type="protein sequence ID" value="GFI41508.1"/>
    <property type="molecule type" value="Genomic_DNA"/>
</dbReference>
<gene>
    <name evidence="1" type="ORF">IMSAGC017_01552</name>
</gene>
<organism evidence="1 2">
    <name type="scientific">Thomasclavelia cocleata</name>
    <dbReference type="NCBI Taxonomy" id="69824"/>
    <lineage>
        <taxon>Bacteria</taxon>
        <taxon>Bacillati</taxon>
        <taxon>Bacillota</taxon>
        <taxon>Erysipelotrichia</taxon>
        <taxon>Erysipelotrichales</taxon>
        <taxon>Coprobacillaceae</taxon>
        <taxon>Thomasclavelia</taxon>
    </lineage>
</organism>
<accession>A0A829ZDN7</accession>
<evidence type="ECO:0000313" key="1">
    <source>
        <dbReference type="EMBL" id="GFI41508.1"/>
    </source>
</evidence>
<dbReference type="AlphaFoldDB" id="A0A829ZDN7"/>
<evidence type="ECO:0000313" key="2">
    <source>
        <dbReference type="Proteomes" id="UP000490821"/>
    </source>
</evidence>
<proteinExistence type="predicted"/>
<comment type="caution">
    <text evidence="1">The sequence shown here is derived from an EMBL/GenBank/DDBJ whole genome shotgun (WGS) entry which is preliminary data.</text>
</comment>
<reference evidence="1 2" key="1">
    <citation type="journal article" date="2020" name="Microbiome">
        <title>Single-cell genomics of uncultured bacteria reveals dietary fiber responders in the mouse gut microbiota.</title>
        <authorList>
            <person name="Chijiiwa R."/>
            <person name="Hosokawa M."/>
            <person name="Kogawa M."/>
            <person name="Nishikawa Y."/>
            <person name="Ide K."/>
            <person name="Sakanashi C."/>
            <person name="Takahashi K."/>
            <person name="Takeyama H."/>
        </authorList>
    </citation>
    <scope>NUCLEOTIDE SEQUENCE [LARGE SCALE GENOMIC DNA]</scope>
    <source>
        <strain evidence="1">IMSAGC_017</strain>
    </source>
</reference>